<evidence type="ECO:0000313" key="8">
    <source>
        <dbReference type="Proteomes" id="UP000236333"/>
    </source>
</evidence>
<dbReference type="Gene3D" id="6.10.140.2220">
    <property type="match status" value="1"/>
</dbReference>
<gene>
    <name evidence="7" type="ORF">TSOC_002001</name>
</gene>
<reference evidence="7 8" key="1">
    <citation type="journal article" date="2017" name="Mol. Biol. Evol.">
        <title>The 4-celled Tetrabaena socialis nuclear genome reveals the essential components for genetic control of cell number at the origin of multicellularity in the volvocine lineage.</title>
        <authorList>
            <person name="Featherston J."/>
            <person name="Arakaki Y."/>
            <person name="Hanschen E.R."/>
            <person name="Ferris P.J."/>
            <person name="Michod R.E."/>
            <person name="Olson B.J.S.C."/>
            <person name="Nozaki H."/>
            <person name="Durand P.M."/>
        </authorList>
    </citation>
    <scope>NUCLEOTIDE SEQUENCE [LARGE SCALE GENOMIC DNA]</scope>
    <source>
        <strain evidence="7 8">NIES-571</strain>
    </source>
</reference>
<evidence type="ECO:0000256" key="3">
    <source>
        <dbReference type="ARBA" id="ARBA00022833"/>
    </source>
</evidence>
<feature type="region of interest" description="Disordered" evidence="5">
    <location>
        <begin position="789"/>
        <end position="834"/>
    </location>
</feature>
<keyword evidence="2 4" id="KW-0863">Zinc-finger</keyword>
<dbReference type="Pfam" id="PF01753">
    <property type="entry name" value="zf-MYND"/>
    <property type="match status" value="1"/>
</dbReference>
<keyword evidence="1" id="KW-0479">Metal-binding</keyword>
<keyword evidence="8" id="KW-1185">Reference proteome</keyword>
<dbReference type="Proteomes" id="UP000236333">
    <property type="component" value="Unassembled WGS sequence"/>
</dbReference>
<evidence type="ECO:0000313" key="7">
    <source>
        <dbReference type="EMBL" id="PNH11190.1"/>
    </source>
</evidence>
<feature type="domain" description="MYND-type" evidence="6">
    <location>
        <begin position="925"/>
        <end position="951"/>
    </location>
</feature>
<sequence>MAEASAHAAALTLRLPDATQRLLSGRPLDLPEALSLQQELKAFSLTEEAAGAKRLLLAHDAFPAALLGFLAAALRLDAHPGRDARSHPELCRDAAGAAAALVRTCPFPAALDFATRLLRTDALQCYSRLLAAATGAVQAAEEDAPWFMVATIYGAVHLLESLGTAARNSMRAADSAAAAASSGAAQQQQRRLQQQQRALSFAAKFSAALSDSGAAEHLARATLHLHLHPAAADYALAVLSPSLRVCAVLTNLYSVYRDAAQSDVPAAACLREVLGGRCVQHLAISAALAALCAADGGPAYGLPEGLLLRLRVWDNPSSSPGDVWQRQAVQELHFKSLALLHVFAGLSLAAEPIPPPPLGRRAAVALLLRLGRFGVESARAWAEVDADSTGGRPAGGGVEVASPAELAPVRPPLSSPDGIGVNDSHSGCGSGGGNARDVQPVPPAAMPHPLRLHMPRADVALSTIYSLASAMSFLATQQQQHGPPGPLPPAPPCPMVRAALGADLLPCLERLLRRAGEAPAACEAPLACHLLLSECFDLEGLAPLLAYGEPRQAASLVATLGKLLASRAVPNLLLVLRADETDHGPSVEAADLATNLLAAAQRWMRVAARGAGSWLAQPAPCGPSGEQAAAAAAAVAPGHSAQRQLTAAVSYSVSEFLPPLSRLFQALAPLAQVCGAAAASAMAATASNCLKSLLVWVPMLSRRGVEEGAPAAAGGWRRWLLQEACVVPLLGAALGLLPMLLLQEREEQLGQAASRCKLSRLLGESCCCVAAAFPDEVQGAALSAAAAEESSASGGSRTPGGSGAGARGSGRRAGHRSTRAGGSRSSSTSAQAQPADWAAAAAAASGPGGWRPSVLCALAAELRAHGSSAATTAAALEDLARQLAARRAGGSSGGSGDASMGLRAPPSLVQDLGGGAGGLLPLRACGRCGAAWYCRPECQTAHWRSAHRRACGLPRG</sequence>
<evidence type="ECO:0000259" key="6">
    <source>
        <dbReference type="PROSITE" id="PS50865"/>
    </source>
</evidence>
<evidence type="ECO:0000256" key="1">
    <source>
        <dbReference type="ARBA" id="ARBA00022723"/>
    </source>
</evidence>
<keyword evidence="3" id="KW-0862">Zinc</keyword>
<feature type="compositionally biased region" description="Basic residues" evidence="5">
    <location>
        <begin position="809"/>
        <end position="818"/>
    </location>
</feature>
<dbReference type="InterPro" id="IPR002893">
    <property type="entry name" value="Znf_MYND"/>
</dbReference>
<feature type="compositionally biased region" description="Low complexity" evidence="5">
    <location>
        <begin position="819"/>
        <end position="834"/>
    </location>
</feature>
<name>A0A2J8AF94_9CHLO</name>
<dbReference type="EMBL" id="PGGS01000036">
    <property type="protein sequence ID" value="PNH11190.1"/>
    <property type="molecule type" value="Genomic_DNA"/>
</dbReference>
<proteinExistence type="predicted"/>
<feature type="compositionally biased region" description="Gly residues" evidence="5">
    <location>
        <begin position="797"/>
        <end position="808"/>
    </location>
</feature>
<dbReference type="GO" id="GO:0008270">
    <property type="term" value="F:zinc ion binding"/>
    <property type="evidence" value="ECO:0007669"/>
    <property type="project" value="UniProtKB-KW"/>
</dbReference>
<accession>A0A2J8AF94</accession>
<evidence type="ECO:0000256" key="5">
    <source>
        <dbReference type="SAM" id="MobiDB-lite"/>
    </source>
</evidence>
<evidence type="ECO:0000256" key="4">
    <source>
        <dbReference type="PROSITE-ProRule" id="PRU00134"/>
    </source>
</evidence>
<dbReference type="SUPFAM" id="SSF144232">
    <property type="entry name" value="HIT/MYND zinc finger-like"/>
    <property type="match status" value="1"/>
</dbReference>
<evidence type="ECO:0000256" key="2">
    <source>
        <dbReference type="ARBA" id="ARBA00022771"/>
    </source>
</evidence>
<organism evidence="7 8">
    <name type="scientific">Tetrabaena socialis</name>
    <dbReference type="NCBI Taxonomy" id="47790"/>
    <lineage>
        <taxon>Eukaryota</taxon>
        <taxon>Viridiplantae</taxon>
        <taxon>Chlorophyta</taxon>
        <taxon>core chlorophytes</taxon>
        <taxon>Chlorophyceae</taxon>
        <taxon>CS clade</taxon>
        <taxon>Chlamydomonadales</taxon>
        <taxon>Tetrabaenaceae</taxon>
        <taxon>Tetrabaena</taxon>
    </lineage>
</organism>
<comment type="caution">
    <text evidence="7">The sequence shown here is derived from an EMBL/GenBank/DDBJ whole genome shotgun (WGS) entry which is preliminary data.</text>
</comment>
<dbReference type="PROSITE" id="PS50865">
    <property type="entry name" value="ZF_MYND_2"/>
    <property type="match status" value="1"/>
</dbReference>
<protein>
    <recommendedName>
        <fullName evidence="6">MYND-type domain-containing protein</fullName>
    </recommendedName>
</protein>
<dbReference type="AlphaFoldDB" id="A0A2J8AF94"/>